<organism evidence="2 3">
    <name type="scientific">Xyrichtys novacula</name>
    <name type="common">Pearly razorfish</name>
    <name type="synonym">Hemipteronotus novacula</name>
    <dbReference type="NCBI Taxonomy" id="13765"/>
    <lineage>
        <taxon>Eukaryota</taxon>
        <taxon>Metazoa</taxon>
        <taxon>Chordata</taxon>
        <taxon>Craniata</taxon>
        <taxon>Vertebrata</taxon>
        <taxon>Euteleostomi</taxon>
        <taxon>Actinopterygii</taxon>
        <taxon>Neopterygii</taxon>
        <taxon>Teleostei</taxon>
        <taxon>Neoteleostei</taxon>
        <taxon>Acanthomorphata</taxon>
        <taxon>Eupercaria</taxon>
        <taxon>Labriformes</taxon>
        <taxon>Labridae</taxon>
        <taxon>Xyrichtys</taxon>
    </lineage>
</organism>
<evidence type="ECO:0000256" key="1">
    <source>
        <dbReference type="SAM" id="MobiDB-lite"/>
    </source>
</evidence>
<sequence>MSLLKDMTATRTLTKVNYEDVTTSSDQTLTDTRTDEGQTSSFFSPHMKVESVCKLT</sequence>
<gene>
    <name evidence="2" type="ORF">XNOV1_A025831</name>
</gene>
<accession>A0AAV1F3V6</accession>
<evidence type="ECO:0000313" key="3">
    <source>
        <dbReference type="Proteomes" id="UP001178508"/>
    </source>
</evidence>
<evidence type="ECO:0000313" key="2">
    <source>
        <dbReference type="EMBL" id="CAJ1055902.1"/>
    </source>
</evidence>
<dbReference type="Proteomes" id="UP001178508">
    <property type="component" value="Chromosome 5"/>
</dbReference>
<protein>
    <submittedName>
        <fullName evidence="2">Uncharacterized protein</fullName>
    </submittedName>
</protein>
<reference evidence="2" key="1">
    <citation type="submission" date="2023-08" db="EMBL/GenBank/DDBJ databases">
        <authorList>
            <person name="Alioto T."/>
            <person name="Alioto T."/>
            <person name="Gomez Garrido J."/>
        </authorList>
    </citation>
    <scope>NUCLEOTIDE SEQUENCE</scope>
</reference>
<keyword evidence="3" id="KW-1185">Reference proteome</keyword>
<proteinExistence type="predicted"/>
<name>A0AAV1F3V6_XYRNO</name>
<dbReference type="EMBL" id="OY660868">
    <property type="protein sequence ID" value="CAJ1055902.1"/>
    <property type="molecule type" value="Genomic_DNA"/>
</dbReference>
<dbReference type="AlphaFoldDB" id="A0AAV1F3V6"/>
<feature type="region of interest" description="Disordered" evidence="1">
    <location>
        <begin position="21"/>
        <end position="43"/>
    </location>
</feature>